<feature type="region of interest" description="Disordered" evidence="1">
    <location>
        <begin position="1"/>
        <end position="27"/>
    </location>
</feature>
<feature type="compositionally biased region" description="Pro residues" evidence="1">
    <location>
        <begin position="7"/>
        <end position="20"/>
    </location>
</feature>
<protein>
    <submittedName>
        <fullName evidence="2">Uncharacterized protein</fullName>
    </submittedName>
</protein>
<accession>A0A7S4SPW8</accession>
<organism evidence="2">
    <name type="scientific">Ditylum brightwellii</name>
    <dbReference type="NCBI Taxonomy" id="49249"/>
    <lineage>
        <taxon>Eukaryota</taxon>
        <taxon>Sar</taxon>
        <taxon>Stramenopiles</taxon>
        <taxon>Ochrophyta</taxon>
        <taxon>Bacillariophyta</taxon>
        <taxon>Mediophyceae</taxon>
        <taxon>Lithodesmiophycidae</taxon>
        <taxon>Lithodesmiales</taxon>
        <taxon>Lithodesmiaceae</taxon>
        <taxon>Ditylum</taxon>
    </lineage>
</organism>
<evidence type="ECO:0000313" key="2">
    <source>
        <dbReference type="EMBL" id="CAE4649849.1"/>
    </source>
</evidence>
<dbReference type="EMBL" id="HBNS01048724">
    <property type="protein sequence ID" value="CAE4649849.1"/>
    <property type="molecule type" value="Transcribed_RNA"/>
</dbReference>
<sequence>MISPEPITKPPPQPSQPQPPQDKETPISEQIKRIASTLGIELNDKKNKTKTQLNQIIFLEKAIQEMNDLIDEFDQKVLIKLDHNLLDDDDDDTTDDDTSTTTKHTTTTSSSNDTLCIRVSNLEQELSIPQNTNSNWKKITMIKKN</sequence>
<dbReference type="AlphaFoldDB" id="A0A7S4SPW8"/>
<proteinExistence type="predicted"/>
<reference evidence="2" key="1">
    <citation type="submission" date="2021-01" db="EMBL/GenBank/DDBJ databases">
        <authorList>
            <person name="Corre E."/>
            <person name="Pelletier E."/>
            <person name="Niang G."/>
            <person name="Scheremetjew M."/>
            <person name="Finn R."/>
            <person name="Kale V."/>
            <person name="Holt S."/>
            <person name="Cochrane G."/>
            <person name="Meng A."/>
            <person name="Brown T."/>
            <person name="Cohen L."/>
        </authorList>
    </citation>
    <scope>NUCLEOTIDE SEQUENCE</scope>
    <source>
        <strain evidence="2">GSO104</strain>
    </source>
</reference>
<evidence type="ECO:0000256" key="1">
    <source>
        <dbReference type="SAM" id="MobiDB-lite"/>
    </source>
</evidence>
<feature type="region of interest" description="Disordered" evidence="1">
    <location>
        <begin position="84"/>
        <end position="111"/>
    </location>
</feature>
<gene>
    <name evidence="2" type="ORF">DBRI00130_LOCUS37424</name>
</gene>
<name>A0A7S4SPW8_9STRA</name>
<feature type="compositionally biased region" description="Low complexity" evidence="1">
    <location>
        <begin position="99"/>
        <end position="111"/>
    </location>
</feature>
<feature type="compositionally biased region" description="Acidic residues" evidence="1">
    <location>
        <begin position="87"/>
        <end position="98"/>
    </location>
</feature>